<dbReference type="SMART" id="SM00944">
    <property type="entry name" value="Pro-kuma_activ"/>
    <property type="match status" value="1"/>
</dbReference>
<name>A0ABP5GDU5_9ACTN</name>
<feature type="signal peptide" evidence="9">
    <location>
        <begin position="1"/>
        <end position="32"/>
    </location>
</feature>
<evidence type="ECO:0000256" key="7">
    <source>
        <dbReference type="ARBA" id="ARBA00023145"/>
    </source>
</evidence>
<reference evidence="12" key="1">
    <citation type="journal article" date="2019" name="Int. J. Syst. Evol. Microbiol.">
        <title>The Global Catalogue of Microorganisms (GCM) 10K type strain sequencing project: providing services to taxonomists for standard genome sequencing and annotation.</title>
        <authorList>
            <consortium name="The Broad Institute Genomics Platform"/>
            <consortium name="The Broad Institute Genome Sequencing Center for Infectious Disease"/>
            <person name="Wu L."/>
            <person name="Ma J."/>
        </authorList>
    </citation>
    <scope>NUCLEOTIDE SEQUENCE [LARGE SCALE GENOMIC DNA]</scope>
    <source>
        <strain evidence="12">JCM 16014</strain>
    </source>
</reference>
<dbReference type="RefSeq" id="WP_344668297.1">
    <property type="nucleotide sequence ID" value="NZ_BAAAQN010000034.1"/>
</dbReference>
<dbReference type="SUPFAM" id="SSF52743">
    <property type="entry name" value="Subtilisin-like"/>
    <property type="match status" value="1"/>
</dbReference>
<evidence type="ECO:0000259" key="10">
    <source>
        <dbReference type="PROSITE" id="PS51695"/>
    </source>
</evidence>
<dbReference type="SUPFAM" id="SSF54897">
    <property type="entry name" value="Protease propeptides/inhibitors"/>
    <property type="match status" value="1"/>
</dbReference>
<protein>
    <submittedName>
        <fullName evidence="11">S53 family peptidase</fullName>
    </submittedName>
</protein>
<dbReference type="InterPro" id="IPR036852">
    <property type="entry name" value="Peptidase_S8/S53_dom_sf"/>
</dbReference>
<keyword evidence="12" id="KW-1185">Reference proteome</keyword>
<dbReference type="CDD" id="cd11377">
    <property type="entry name" value="Pro-peptidase_S53"/>
    <property type="match status" value="1"/>
</dbReference>
<dbReference type="PANTHER" id="PTHR14218:SF15">
    <property type="entry name" value="TRIPEPTIDYL-PEPTIDASE 1"/>
    <property type="match status" value="1"/>
</dbReference>
<sequence>MPLSKPLRGPRRFAIRAGTLGTVAATALVAVATTGTAGSAPPSTAPGAPGATSLGGTHPIWATAEADRGPVRDDTALTIQVYLAGKDPAGLAAYARAVSDPSDAAYGHHLTASEARARFGATAQQATAVERWLAGAGLHTVGVTAHTVTVTGTAAAAEKAFGTAVREYATADGVFRAPAAPATVPAALGPDVLAVTGLDDRPSGYRTADLIALPQATGQPAEARPASAAGGPLNLNPTPCSDYFGQKIATGVVTPYGTDLPYLTCGYTPQQLRGAYGAGGAGASGAGYTVAVVGAYGSSTMPADANTYSAYRATAGFAPGQYTEKVTQDQWTDLDVCSRWQWTTEQSLDVEAVHAVAPDAKVLYYGANSCKDADLVAALADIVDNHRADIVSASWGDPLATTSGNQQPSIIAEYEFVFELGAVEGIGFDFSSGDCGDDDPATACGAHKGSSRTQAEYPAASPWVTAVGGTTLAIDGSGHRRWESGWGSGLQVRTGPTWTDTGFWQGAGGGAAPLFPEPWYQFGVVPGSLSAGAGGARSRVVPDVAMDADPLTGLLIGFTQPVGTAPTPVYAEVTLGGTSLSAPLFAGIQADAAQARGHAPGFQNPALYRLSGTPWFHDVAPGTDGGPPPAAVVFPPYGGGSYAVFTLDRDQGLATAPGYDPVTGIGTPSPLFVRGRPPAPVR</sequence>
<dbReference type="Gene3D" id="3.40.50.200">
    <property type="entry name" value="Peptidase S8/S53 domain"/>
    <property type="match status" value="1"/>
</dbReference>
<evidence type="ECO:0000256" key="4">
    <source>
        <dbReference type="ARBA" id="ARBA00022801"/>
    </source>
</evidence>
<evidence type="ECO:0000256" key="8">
    <source>
        <dbReference type="SAM" id="MobiDB-lite"/>
    </source>
</evidence>
<keyword evidence="7" id="KW-0865">Zymogen</keyword>
<dbReference type="PROSITE" id="PS51695">
    <property type="entry name" value="SEDOLISIN"/>
    <property type="match status" value="1"/>
</dbReference>
<evidence type="ECO:0000313" key="11">
    <source>
        <dbReference type="EMBL" id="GAA2042892.1"/>
    </source>
</evidence>
<dbReference type="InterPro" id="IPR030400">
    <property type="entry name" value="Sedolisin_dom"/>
</dbReference>
<keyword evidence="9" id="KW-0732">Signal</keyword>
<evidence type="ECO:0000256" key="9">
    <source>
        <dbReference type="SAM" id="SignalP"/>
    </source>
</evidence>
<dbReference type="PANTHER" id="PTHR14218">
    <property type="entry name" value="PROTEASE S8 TRIPEPTIDYL PEPTIDASE I CLN2"/>
    <property type="match status" value="1"/>
</dbReference>
<comment type="cofactor">
    <cofactor evidence="1">
        <name>Ca(2+)</name>
        <dbReference type="ChEBI" id="CHEBI:29108"/>
    </cofactor>
</comment>
<dbReference type="InterPro" id="IPR050819">
    <property type="entry name" value="Tripeptidyl-peptidase_I"/>
</dbReference>
<evidence type="ECO:0000256" key="2">
    <source>
        <dbReference type="ARBA" id="ARBA00022670"/>
    </source>
</evidence>
<dbReference type="CDD" id="cd04056">
    <property type="entry name" value="Peptidases_S53"/>
    <property type="match status" value="1"/>
</dbReference>
<keyword evidence="4" id="KW-0378">Hydrolase</keyword>
<dbReference type="InterPro" id="IPR023828">
    <property type="entry name" value="Peptidase_S8_Ser-AS"/>
</dbReference>
<feature type="domain" description="Peptidase S53" evidence="10">
    <location>
        <begin position="266"/>
        <end position="680"/>
    </location>
</feature>
<feature type="chain" id="PRO_5047004490" evidence="9">
    <location>
        <begin position="33"/>
        <end position="682"/>
    </location>
</feature>
<evidence type="ECO:0000256" key="3">
    <source>
        <dbReference type="ARBA" id="ARBA00022723"/>
    </source>
</evidence>
<accession>A0ABP5GDU5</accession>
<evidence type="ECO:0000256" key="1">
    <source>
        <dbReference type="ARBA" id="ARBA00001913"/>
    </source>
</evidence>
<keyword evidence="2" id="KW-0645">Protease</keyword>
<feature type="region of interest" description="Disordered" evidence="8">
    <location>
        <begin position="35"/>
        <end position="58"/>
    </location>
</feature>
<keyword evidence="6" id="KW-0106">Calcium</keyword>
<keyword evidence="3" id="KW-0479">Metal-binding</keyword>
<keyword evidence="5" id="KW-0720">Serine protease</keyword>
<comment type="caution">
    <text evidence="11">The sequence shown here is derived from an EMBL/GenBank/DDBJ whole genome shotgun (WGS) entry which is preliminary data.</text>
</comment>
<evidence type="ECO:0000256" key="5">
    <source>
        <dbReference type="ARBA" id="ARBA00022825"/>
    </source>
</evidence>
<feature type="compositionally biased region" description="Low complexity" evidence="8">
    <location>
        <begin position="35"/>
        <end position="52"/>
    </location>
</feature>
<dbReference type="EMBL" id="BAAAQN010000034">
    <property type="protein sequence ID" value="GAA2042892.1"/>
    <property type="molecule type" value="Genomic_DNA"/>
</dbReference>
<dbReference type="Pfam" id="PF09286">
    <property type="entry name" value="Pro-kuma_activ"/>
    <property type="match status" value="1"/>
</dbReference>
<dbReference type="PROSITE" id="PS00138">
    <property type="entry name" value="SUBTILASE_SER"/>
    <property type="match status" value="1"/>
</dbReference>
<evidence type="ECO:0000313" key="12">
    <source>
        <dbReference type="Proteomes" id="UP001500751"/>
    </source>
</evidence>
<dbReference type="InterPro" id="IPR015366">
    <property type="entry name" value="S53_propep"/>
</dbReference>
<proteinExistence type="predicted"/>
<gene>
    <name evidence="11" type="ORF">GCM10009839_52320</name>
</gene>
<evidence type="ECO:0000256" key="6">
    <source>
        <dbReference type="ARBA" id="ARBA00022837"/>
    </source>
</evidence>
<dbReference type="Proteomes" id="UP001500751">
    <property type="component" value="Unassembled WGS sequence"/>
</dbReference>
<organism evidence="11 12">
    <name type="scientific">Catenulispora yoronensis</name>
    <dbReference type="NCBI Taxonomy" id="450799"/>
    <lineage>
        <taxon>Bacteria</taxon>
        <taxon>Bacillati</taxon>
        <taxon>Actinomycetota</taxon>
        <taxon>Actinomycetes</taxon>
        <taxon>Catenulisporales</taxon>
        <taxon>Catenulisporaceae</taxon>
        <taxon>Catenulispora</taxon>
    </lineage>
</organism>